<dbReference type="PROSITE" id="PS50908">
    <property type="entry name" value="RWD"/>
    <property type="match status" value="1"/>
</dbReference>
<dbReference type="Proteomes" id="UP000728032">
    <property type="component" value="Unassembled WGS sequence"/>
</dbReference>
<feature type="compositionally biased region" description="Basic and acidic residues" evidence="7">
    <location>
        <begin position="126"/>
        <end position="140"/>
    </location>
</feature>
<dbReference type="PANTHER" id="PTHR16301:SF25">
    <property type="entry name" value="PROTEIN IMPACT"/>
    <property type="match status" value="1"/>
</dbReference>
<dbReference type="GO" id="GO:0006446">
    <property type="term" value="P:regulation of translational initiation"/>
    <property type="evidence" value="ECO:0007669"/>
    <property type="project" value="TreeGrafter"/>
</dbReference>
<dbReference type="Pfam" id="PF05773">
    <property type="entry name" value="RWD"/>
    <property type="match status" value="1"/>
</dbReference>
<organism evidence="9">
    <name type="scientific">Oppiella nova</name>
    <dbReference type="NCBI Taxonomy" id="334625"/>
    <lineage>
        <taxon>Eukaryota</taxon>
        <taxon>Metazoa</taxon>
        <taxon>Ecdysozoa</taxon>
        <taxon>Arthropoda</taxon>
        <taxon>Chelicerata</taxon>
        <taxon>Arachnida</taxon>
        <taxon>Acari</taxon>
        <taxon>Acariformes</taxon>
        <taxon>Sarcoptiformes</taxon>
        <taxon>Oribatida</taxon>
        <taxon>Brachypylina</taxon>
        <taxon>Oppioidea</taxon>
        <taxon>Oppiidae</taxon>
        <taxon>Oppiella</taxon>
    </lineage>
</organism>
<reference evidence="9" key="1">
    <citation type="submission" date="2020-11" db="EMBL/GenBank/DDBJ databases">
        <authorList>
            <person name="Tran Van P."/>
        </authorList>
    </citation>
    <scope>NUCLEOTIDE SEQUENCE</scope>
</reference>
<evidence type="ECO:0000256" key="5">
    <source>
        <dbReference type="ARBA" id="ARBA00022845"/>
    </source>
</evidence>
<keyword evidence="5" id="KW-0810">Translation regulation</keyword>
<evidence type="ECO:0000256" key="6">
    <source>
        <dbReference type="ARBA" id="ARBA00023016"/>
    </source>
</evidence>
<dbReference type="Pfam" id="PF01205">
    <property type="entry name" value="Impact_N"/>
    <property type="match status" value="1"/>
</dbReference>
<dbReference type="Gene3D" id="3.10.110.10">
    <property type="entry name" value="Ubiquitin Conjugating Enzyme"/>
    <property type="match status" value="1"/>
</dbReference>
<keyword evidence="4" id="KW-0678">Repressor</keyword>
<proteinExistence type="inferred from homology"/>
<protein>
    <recommendedName>
        <fullName evidence="8">RWD domain-containing protein</fullName>
    </recommendedName>
</protein>
<feature type="domain" description="RWD" evidence="8">
    <location>
        <begin position="9"/>
        <end position="125"/>
    </location>
</feature>
<dbReference type="Gene3D" id="3.30.230.30">
    <property type="entry name" value="Impact, N-terminal domain"/>
    <property type="match status" value="1"/>
</dbReference>
<dbReference type="InterPro" id="IPR020569">
    <property type="entry name" value="UPF0029_Impact_CS"/>
</dbReference>
<evidence type="ECO:0000256" key="7">
    <source>
        <dbReference type="SAM" id="MobiDB-lite"/>
    </source>
</evidence>
<dbReference type="InterPro" id="IPR020568">
    <property type="entry name" value="Ribosomal_Su5_D2-typ_SF"/>
</dbReference>
<evidence type="ECO:0000256" key="2">
    <source>
        <dbReference type="ARBA" id="ARBA00007665"/>
    </source>
</evidence>
<dbReference type="AlphaFoldDB" id="A0A7R9M5P7"/>
<keyword evidence="10" id="KW-1185">Reference proteome</keyword>
<sequence length="337" mass="38065">MDCKTLRSDEIEALSAIYGDEWVVEDESSHVFSITLKYDNNCNDSPSQTRSHSHTDWQRMIRLEFRLPDEYPLSQPPLYTLSAPWMSRKDKTRLMAELEEIYCSNESQSILYLWIEKAREFLNSEHESIDGNDNPSHDHNNCQTSHYDNDSKGPEETTDDHIDHNSCDPSSDSHSSHCQTISSLHSSGGAVVPALYHGEPLTDRRSTFQAHLSPVHSVAEALEALSVLKTNKKIESATHNISAYRISGGPHNTCLQDCDDDGESHAGSRLLHLLQILEVRDVLVVVSRWFGGIQLGPDRFKHINNVSRDLLLKCGYIEESSDGNHSHQSMKNKKKAK</sequence>
<dbReference type="EMBL" id="OC922275">
    <property type="protein sequence ID" value="CAD7654059.1"/>
    <property type="molecule type" value="Genomic_DNA"/>
</dbReference>
<dbReference type="GO" id="GO:0005737">
    <property type="term" value="C:cytoplasm"/>
    <property type="evidence" value="ECO:0007669"/>
    <property type="project" value="UniProtKB-SubCell"/>
</dbReference>
<evidence type="ECO:0000256" key="3">
    <source>
        <dbReference type="ARBA" id="ARBA00022490"/>
    </source>
</evidence>
<evidence type="ECO:0000256" key="4">
    <source>
        <dbReference type="ARBA" id="ARBA00022491"/>
    </source>
</evidence>
<dbReference type="SUPFAM" id="SSF54211">
    <property type="entry name" value="Ribosomal protein S5 domain 2-like"/>
    <property type="match status" value="1"/>
</dbReference>
<dbReference type="EMBL" id="CAJPVJ010007450">
    <property type="protein sequence ID" value="CAG2171246.1"/>
    <property type="molecule type" value="Genomic_DNA"/>
</dbReference>
<dbReference type="SUPFAM" id="SSF54495">
    <property type="entry name" value="UBC-like"/>
    <property type="match status" value="1"/>
</dbReference>
<dbReference type="PANTHER" id="PTHR16301">
    <property type="entry name" value="IMPACT-RELATED"/>
    <property type="match status" value="1"/>
</dbReference>
<evidence type="ECO:0000313" key="9">
    <source>
        <dbReference type="EMBL" id="CAD7654059.1"/>
    </source>
</evidence>
<dbReference type="SMART" id="SM00591">
    <property type="entry name" value="RWD"/>
    <property type="match status" value="1"/>
</dbReference>
<feature type="compositionally biased region" description="Low complexity" evidence="7">
    <location>
        <begin position="167"/>
        <end position="182"/>
    </location>
</feature>
<accession>A0A7R9M5P7</accession>
<name>A0A7R9M5P7_9ACAR</name>
<keyword evidence="6" id="KW-0346">Stress response</keyword>
<evidence type="ECO:0000256" key="1">
    <source>
        <dbReference type="ARBA" id="ARBA00004496"/>
    </source>
</evidence>
<dbReference type="InterPro" id="IPR016135">
    <property type="entry name" value="UBQ-conjugating_enzyme/RWD"/>
</dbReference>
<evidence type="ECO:0000259" key="8">
    <source>
        <dbReference type="PROSITE" id="PS50908"/>
    </source>
</evidence>
<dbReference type="OrthoDB" id="69641at2759"/>
<evidence type="ECO:0000313" key="10">
    <source>
        <dbReference type="Proteomes" id="UP000728032"/>
    </source>
</evidence>
<dbReference type="GO" id="GO:0140469">
    <property type="term" value="P:GCN2-mediated signaling"/>
    <property type="evidence" value="ECO:0007669"/>
    <property type="project" value="TreeGrafter"/>
</dbReference>
<gene>
    <name evidence="9" type="ORF">ONB1V03_LOCUS10709</name>
</gene>
<dbReference type="InterPro" id="IPR001498">
    <property type="entry name" value="Impact_N"/>
</dbReference>
<comment type="similarity">
    <text evidence="2">Belongs to the IMPACT family.</text>
</comment>
<comment type="subcellular location">
    <subcellularLocation>
        <location evidence="1">Cytoplasm</location>
    </subcellularLocation>
</comment>
<dbReference type="PROSITE" id="PS00910">
    <property type="entry name" value="UPF0029"/>
    <property type="match status" value="1"/>
</dbReference>
<feature type="compositionally biased region" description="Basic and acidic residues" evidence="7">
    <location>
        <begin position="147"/>
        <end position="166"/>
    </location>
</feature>
<feature type="region of interest" description="Disordered" evidence="7">
    <location>
        <begin position="126"/>
        <end position="182"/>
    </location>
</feature>
<dbReference type="InterPro" id="IPR023582">
    <property type="entry name" value="Impact"/>
</dbReference>
<dbReference type="CDD" id="cd23821">
    <property type="entry name" value="RWD_IMPACT"/>
    <property type="match status" value="1"/>
</dbReference>
<dbReference type="InterPro" id="IPR036956">
    <property type="entry name" value="Impact_N_sf"/>
</dbReference>
<dbReference type="InterPro" id="IPR006575">
    <property type="entry name" value="RWD_dom"/>
</dbReference>
<keyword evidence="3" id="KW-0963">Cytoplasm</keyword>